<keyword evidence="3" id="KW-1185">Reference proteome</keyword>
<accession>A0A1H3SM36</accession>
<feature type="domain" description="YdhG-like" evidence="1">
    <location>
        <begin position="44"/>
        <end position="136"/>
    </location>
</feature>
<reference evidence="3" key="1">
    <citation type="submission" date="2016-10" db="EMBL/GenBank/DDBJ databases">
        <authorList>
            <person name="Varghese N."/>
            <person name="Submissions S."/>
        </authorList>
    </citation>
    <scope>NUCLEOTIDE SEQUENCE [LARGE SCALE GENOMIC DNA]</scope>
    <source>
        <strain evidence="3">CGMCC 4.3530</strain>
    </source>
</reference>
<protein>
    <submittedName>
        <fullName evidence="2">Uncharacterized conserved protein YdhG, YjbR/CyaY-like superfamily, DUF1801 family</fullName>
    </submittedName>
</protein>
<dbReference type="EMBL" id="FNOK01000067">
    <property type="protein sequence ID" value="SDZ38748.1"/>
    <property type="molecule type" value="Genomic_DNA"/>
</dbReference>
<evidence type="ECO:0000313" key="2">
    <source>
        <dbReference type="EMBL" id="SDZ38748.1"/>
    </source>
</evidence>
<dbReference type="Proteomes" id="UP000199529">
    <property type="component" value="Unassembled WGS sequence"/>
</dbReference>
<name>A0A1H3SM36_9PSEU</name>
<dbReference type="AlphaFoldDB" id="A0A1H3SM36"/>
<dbReference type="Pfam" id="PF08818">
    <property type="entry name" value="DUF1801"/>
    <property type="match status" value="1"/>
</dbReference>
<gene>
    <name evidence="2" type="ORF">SAMN05216215_106711</name>
</gene>
<evidence type="ECO:0000259" key="1">
    <source>
        <dbReference type="Pfam" id="PF08818"/>
    </source>
</evidence>
<dbReference type="Gene3D" id="3.90.1150.200">
    <property type="match status" value="1"/>
</dbReference>
<proteinExistence type="predicted"/>
<dbReference type="SUPFAM" id="SSF159888">
    <property type="entry name" value="YdhG-like"/>
    <property type="match status" value="1"/>
</dbReference>
<dbReference type="InterPro" id="IPR014922">
    <property type="entry name" value="YdhG-like"/>
</dbReference>
<evidence type="ECO:0000313" key="3">
    <source>
        <dbReference type="Proteomes" id="UP000199529"/>
    </source>
</evidence>
<sequence length="145" mass="15768">MSALDRHSDAKCSRAAAFAVGLSGVVRSSAADVDGYLAEAPVARREALSEIRALCQAELAGFDEVMAYGMPAYQRDGTAEIAFACQKQYISVYLVRTDVRDAFARRLAGHDMGKGCLRFRRADAIDFDLLRDLLRATAATRGQIC</sequence>
<dbReference type="RefSeq" id="WP_218157661.1">
    <property type="nucleotide sequence ID" value="NZ_FNOK01000067.1"/>
</dbReference>
<organism evidence="2 3">
    <name type="scientific">Saccharopolyspora shandongensis</name>
    <dbReference type="NCBI Taxonomy" id="418495"/>
    <lineage>
        <taxon>Bacteria</taxon>
        <taxon>Bacillati</taxon>
        <taxon>Actinomycetota</taxon>
        <taxon>Actinomycetes</taxon>
        <taxon>Pseudonocardiales</taxon>
        <taxon>Pseudonocardiaceae</taxon>
        <taxon>Saccharopolyspora</taxon>
    </lineage>
</organism>
<dbReference type="STRING" id="418495.SAMN05216215_106711"/>